<feature type="domain" description="Ion transport" evidence="13">
    <location>
        <begin position="563"/>
        <end position="791"/>
    </location>
</feature>
<dbReference type="InterPro" id="IPR052076">
    <property type="entry name" value="TRP_cation_channel"/>
</dbReference>
<evidence type="ECO:0000256" key="9">
    <source>
        <dbReference type="ARBA" id="ARBA00023136"/>
    </source>
</evidence>
<feature type="repeat" description="ANK" evidence="11">
    <location>
        <begin position="415"/>
        <end position="447"/>
    </location>
</feature>
<keyword evidence="3" id="KW-0716">Sensory transduction</keyword>
<keyword evidence="4 12" id="KW-0812">Transmembrane</keyword>
<dbReference type="SMART" id="SM00248">
    <property type="entry name" value="ANK"/>
    <property type="match status" value="7"/>
</dbReference>
<keyword evidence="6 12" id="KW-1133">Transmembrane helix</keyword>
<protein>
    <submittedName>
        <fullName evidence="14">Transient receptor potential cation channel protein painlesslike [Acyrthosiphon pisum]</fullName>
    </submittedName>
</protein>
<evidence type="ECO:0000256" key="7">
    <source>
        <dbReference type="ARBA" id="ARBA00023043"/>
    </source>
</evidence>
<dbReference type="Pfam" id="PF12796">
    <property type="entry name" value="Ank_2"/>
    <property type="match status" value="1"/>
</dbReference>
<reference evidence="14" key="1">
    <citation type="submission" date="2014-05" db="EMBL/GenBank/DDBJ databases">
        <authorList>
            <person name="Chronopoulou M."/>
        </authorList>
    </citation>
    <scope>NUCLEOTIDE SEQUENCE</scope>
    <source>
        <tissue evidence="14">Whole organism</tissue>
    </source>
</reference>
<dbReference type="GO" id="GO:0034703">
    <property type="term" value="C:cation channel complex"/>
    <property type="evidence" value="ECO:0007669"/>
    <property type="project" value="UniProtKB-ARBA"/>
</dbReference>
<feature type="transmembrane region" description="Helical" evidence="12">
    <location>
        <begin position="759"/>
        <end position="780"/>
    </location>
</feature>
<feature type="repeat" description="ANK" evidence="11">
    <location>
        <begin position="110"/>
        <end position="142"/>
    </location>
</feature>
<dbReference type="Gene3D" id="1.25.40.20">
    <property type="entry name" value="Ankyrin repeat-containing domain"/>
    <property type="match status" value="2"/>
</dbReference>
<feature type="repeat" description="ANK" evidence="11">
    <location>
        <begin position="194"/>
        <end position="226"/>
    </location>
</feature>
<evidence type="ECO:0000259" key="13">
    <source>
        <dbReference type="Pfam" id="PF00520"/>
    </source>
</evidence>
<comment type="subcellular location">
    <subcellularLocation>
        <location evidence="1">Membrane</location>
        <topology evidence="1">Multi-pass membrane protein</topology>
    </subcellularLocation>
</comment>
<dbReference type="OrthoDB" id="2157354at2759"/>
<evidence type="ECO:0000256" key="2">
    <source>
        <dbReference type="ARBA" id="ARBA00022448"/>
    </source>
</evidence>
<dbReference type="InterPro" id="IPR002110">
    <property type="entry name" value="Ankyrin_rpt"/>
</dbReference>
<evidence type="ECO:0000256" key="5">
    <source>
        <dbReference type="ARBA" id="ARBA00022737"/>
    </source>
</evidence>
<accession>A0A0K2TXL7</accession>
<proteinExistence type="predicted"/>
<dbReference type="Pfam" id="PF00520">
    <property type="entry name" value="Ion_trans"/>
    <property type="match status" value="1"/>
</dbReference>
<keyword evidence="2" id="KW-0813">Transport</keyword>
<dbReference type="AlphaFoldDB" id="A0A0K2TXL7"/>
<evidence type="ECO:0000256" key="3">
    <source>
        <dbReference type="ARBA" id="ARBA00022606"/>
    </source>
</evidence>
<feature type="transmembrane region" description="Helical" evidence="12">
    <location>
        <begin position="591"/>
        <end position="608"/>
    </location>
</feature>
<evidence type="ECO:0000256" key="6">
    <source>
        <dbReference type="ARBA" id="ARBA00022989"/>
    </source>
</evidence>
<keyword evidence="8" id="KW-0406">Ion transport</keyword>
<organism evidence="14">
    <name type="scientific">Lepeophtheirus salmonis</name>
    <name type="common">Salmon louse</name>
    <name type="synonym">Caligus salmonis</name>
    <dbReference type="NCBI Taxonomy" id="72036"/>
    <lineage>
        <taxon>Eukaryota</taxon>
        <taxon>Metazoa</taxon>
        <taxon>Ecdysozoa</taxon>
        <taxon>Arthropoda</taxon>
        <taxon>Crustacea</taxon>
        <taxon>Multicrustacea</taxon>
        <taxon>Hexanauplia</taxon>
        <taxon>Copepoda</taxon>
        <taxon>Siphonostomatoida</taxon>
        <taxon>Caligidae</taxon>
        <taxon>Lepeophtheirus</taxon>
    </lineage>
</organism>
<keyword evidence="5" id="KW-0677">Repeat</keyword>
<evidence type="ECO:0000256" key="8">
    <source>
        <dbReference type="ARBA" id="ARBA00023065"/>
    </source>
</evidence>
<evidence type="ECO:0000313" key="14">
    <source>
        <dbReference type="EMBL" id="CDW30585.1"/>
    </source>
</evidence>
<dbReference type="PANTHER" id="PTHR47143">
    <property type="entry name" value="TRANSIENT RECEPTOR POTENTIAL CATION CHANNEL PROTEIN PAINLESS"/>
    <property type="match status" value="1"/>
</dbReference>
<dbReference type="Pfam" id="PF00023">
    <property type="entry name" value="Ank"/>
    <property type="match status" value="1"/>
</dbReference>
<evidence type="ECO:0000256" key="10">
    <source>
        <dbReference type="ARBA" id="ARBA00023303"/>
    </source>
</evidence>
<evidence type="ECO:0000256" key="12">
    <source>
        <dbReference type="SAM" id="Phobius"/>
    </source>
</evidence>
<keyword evidence="9 12" id="KW-0472">Membrane</keyword>
<sequence>MLSFDEGKYKSKGNKTATQIVGISLKMSFGGKMGCVPDHGIDLISAMDEGDLRLFSDILADDALDVNKEYSEYNNSTVLHLALSQPGKEEFALQVLLRPDLNPNIPHKIVRSFPIHLAAEIGAHEVIQSLIDINADVNARIENGNTALHLACLKSNANWIKDPILKQEAQCNYIKCVEALLKKENINIDCENNLGISPLYFGAEKGSQEIIQLLIKKGAYAKVEVDDESIEDHLNARFPAGTFSLTPANTQSKDTIENKLFSALYKESTSPGTFIATYNTYKDQTIKWNADNGAYSFLQYCCDLGFKSLVSFLIDEGADPNYYCPNYKMSPILLAAHHGYYKILKIFKELNNDIDFSAVDPFKKENILHKIIKRESKAYVNFEERNYEKCLSLIVDDEASFRSLIQPTINGADHLGNTPLHVAAQLGQEDTVRKLLRCSANIGIKNLRDETPILHISPEVMEEYLDDCLQGEGLITDERYKIVFSYSFLGPPLIDKKSEKASLLRPEPREMPNMVPQYNLPEAEPLWYMSQLPGHRALLTHPVITSFLCMKWRRMRHYFYINLLFYLLYVGFFTTYLLLKNSEMEIASGTLNTIRIIVMVLLVLLTIREFLQAFVSFRRYIFSVENILEISLVSLSFYICFTENLKTESSRSICVAALLLTWAEMVLLFGRHPKASTFVTMFKRISQNFILFLTWSISFIIAFALAFYIMLKKPATKEGEQPNPYFTTVERSLLKTITMSLTGEIEFESIEFDLPFGRIVFLLYVFFIMLVLVNLLNGLAVSDISSIQKEAEIVNHVSRIELISYFESMLLGDPFHFFSNWPPFSWGRKVPDCSCLRGVFQSRLMSKLIGLTLGSKRFLLFSERLAEKQAIFYPNRSRREKSQMGAHTSSKGLLDPETIVLDVEILEAAKMRLMRKQEVSLIATNQRINKIERSLRLMSKQQNYIIDLLTQMSSK</sequence>
<name>A0A0K2TXL7_LEPSM</name>
<keyword evidence="10" id="KW-0407">Ion channel</keyword>
<evidence type="ECO:0000256" key="1">
    <source>
        <dbReference type="ARBA" id="ARBA00004141"/>
    </source>
</evidence>
<feature type="transmembrane region" description="Helical" evidence="12">
    <location>
        <begin position="690"/>
        <end position="711"/>
    </location>
</feature>
<evidence type="ECO:0000256" key="11">
    <source>
        <dbReference type="PROSITE-ProRule" id="PRU00023"/>
    </source>
</evidence>
<dbReference type="EMBL" id="HACA01013224">
    <property type="protein sequence ID" value="CDW30585.1"/>
    <property type="molecule type" value="Transcribed_RNA"/>
</dbReference>
<dbReference type="SUPFAM" id="SSF48403">
    <property type="entry name" value="Ankyrin repeat"/>
    <property type="match status" value="2"/>
</dbReference>
<dbReference type="InterPro" id="IPR036770">
    <property type="entry name" value="Ankyrin_rpt-contain_sf"/>
</dbReference>
<feature type="transmembrane region" description="Helical" evidence="12">
    <location>
        <begin position="620"/>
        <end position="641"/>
    </location>
</feature>
<dbReference type="PROSITE" id="PS50088">
    <property type="entry name" value="ANK_REPEAT"/>
    <property type="match status" value="3"/>
</dbReference>
<dbReference type="PANTHER" id="PTHR47143:SF4">
    <property type="entry name" value="TRANSIENT RECEPTOR POTENTIAL CATION CHANNEL PROTEIN PAINLESS"/>
    <property type="match status" value="1"/>
</dbReference>
<feature type="transmembrane region" description="Helical" evidence="12">
    <location>
        <begin position="558"/>
        <end position="579"/>
    </location>
</feature>
<keyword evidence="7 11" id="KW-0040">ANK repeat</keyword>
<dbReference type="PROSITE" id="PS50297">
    <property type="entry name" value="ANK_REP_REGION"/>
    <property type="match status" value="3"/>
</dbReference>
<evidence type="ECO:0000256" key="4">
    <source>
        <dbReference type="ARBA" id="ARBA00022692"/>
    </source>
</evidence>
<dbReference type="InterPro" id="IPR005821">
    <property type="entry name" value="Ion_trans_dom"/>
</dbReference>
<keyword evidence="14" id="KW-0675">Receptor</keyword>
<dbReference type="GO" id="GO:0005216">
    <property type="term" value="F:monoatomic ion channel activity"/>
    <property type="evidence" value="ECO:0007669"/>
    <property type="project" value="InterPro"/>
</dbReference>